<accession>A0A8J6K2F7</accession>
<evidence type="ECO:0000313" key="1">
    <source>
        <dbReference type="EMBL" id="KAG9476856.1"/>
    </source>
</evidence>
<protein>
    <submittedName>
        <fullName evidence="1">Uncharacterized protein</fullName>
    </submittedName>
</protein>
<name>A0A8J6K2F7_ELECQ</name>
<dbReference type="Proteomes" id="UP000770717">
    <property type="component" value="Unassembled WGS sequence"/>
</dbReference>
<proteinExistence type="predicted"/>
<organism evidence="1 2">
    <name type="scientific">Eleutherodactylus coqui</name>
    <name type="common">Puerto Rican coqui</name>
    <dbReference type="NCBI Taxonomy" id="57060"/>
    <lineage>
        <taxon>Eukaryota</taxon>
        <taxon>Metazoa</taxon>
        <taxon>Chordata</taxon>
        <taxon>Craniata</taxon>
        <taxon>Vertebrata</taxon>
        <taxon>Euteleostomi</taxon>
        <taxon>Amphibia</taxon>
        <taxon>Batrachia</taxon>
        <taxon>Anura</taxon>
        <taxon>Neobatrachia</taxon>
        <taxon>Hyloidea</taxon>
        <taxon>Eleutherodactylidae</taxon>
        <taxon>Eleutherodactylinae</taxon>
        <taxon>Eleutherodactylus</taxon>
        <taxon>Eleutherodactylus</taxon>
    </lineage>
</organism>
<dbReference type="AlphaFoldDB" id="A0A8J6K2F7"/>
<evidence type="ECO:0000313" key="2">
    <source>
        <dbReference type="Proteomes" id="UP000770717"/>
    </source>
</evidence>
<reference evidence="1" key="1">
    <citation type="thesis" date="2020" institute="ProQuest LLC" country="789 East Eisenhower Parkway, Ann Arbor, MI, USA">
        <title>Comparative Genomics and Chromosome Evolution.</title>
        <authorList>
            <person name="Mudd A.B."/>
        </authorList>
    </citation>
    <scope>NUCLEOTIDE SEQUENCE</scope>
    <source>
        <strain evidence="1">HN-11 Male</strain>
        <tissue evidence="1">Kidney and liver</tissue>
    </source>
</reference>
<sequence length="89" mass="10282">MSCRLAPPTFQLLIDSLLLSIERRLEGKAHEDAGLLPVVLCVLLLQKKKCRFLPNYWTDTYRKYIAVIGVPVTTLFCSRRELQKDGDRF</sequence>
<dbReference type="EMBL" id="WNTK01000010">
    <property type="protein sequence ID" value="KAG9476856.1"/>
    <property type="molecule type" value="Genomic_DNA"/>
</dbReference>
<comment type="caution">
    <text evidence="1">The sequence shown here is derived from an EMBL/GenBank/DDBJ whole genome shotgun (WGS) entry which is preliminary data.</text>
</comment>
<keyword evidence="2" id="KW-1185">Reference proteome</keyword>
<gene>
    <name evidence="1" type="ORF">GDO78_002314</name>
</gene>